<gene>
    <name evidence="4" type="ORF">PPERSA_06244</name>
</gene>
<comment type="caution">
    <text evidence="4">The sequence shown here is derived from an EMBL/GenBank/DDBJ whole genome shotgun (WGS) entry which is preliminary data.</text>
</comment>
<dbReference type="InterPro" id="IPR003734">
    <property type="entry name" value="DUF155"/>
</dbReference>
<evidence type="ECO:0000313" key="5">
    <source>
        <dbReference type="Proteomes" id="UP000054937"/>
    </source>
</evidence>
<dbReference type="InterPro" id="IPR051624">
    <property type="entry name" value="RMD1/Sad1-interacting"/>
</dbReference>
<dbReference type="EMBL" id="LDAU01000097">
    <property type="protein sequence ID" value="KRX06273.1"/>
    <property type="molecule type" value="Genomic_DNA"/>
</dbReference>
<dbReference type="PANTHER" id="PTHR16255">
    <property type="entry name" value="REQUIRED FOR MEIOTIC NUCLEAR DIVISION PROTEIN 1 HOMOLOG"/>
    <property type="match status" value="1"/>
</dbReference>
<evidence type="ECO:0000313" key="4">
    <source>
        <dbReference type="EMBL" id="KRX06273.1"/>
    </source>
</evidence>
<dbReference type="GO" id="GO:0005739">
    <property type="term" value="C:mitochondrion"/>
    <property type="evidence" value="ECO:0007669"/>
    <property type="project" value="UniProtKB-ARBA"/>
</dbReference>
<protein>
    <recommendedName>
        <fullName evidence="3">DUF155 domain-containing protein</fullName>
    </recommendedName>
</protein>
<dbReference type="Pfam" id="PF02582">
    <property type="entry name" value="DUF155"/>
    <property type="match status" value="1"/>
</dbReference>
<evidence type="ECO:0000256" key="2">
    <source>
        <dbReference type="SAM" id="MobiDB-lite"/>
    </source>
</evidence>
<name>A0A0V0QVR3_PSEPJ</name>
<comment type="similarity">
    <text evidence="1">Belongs to the RMD1/sif2 family.</text>
</comment>
<feature type="compositionally biased region" description="Polar residues" evidence="2">
    <location>
        <begin position="64"/>
        <end position="76"/>
    </location>
</feature>
<dbReference type="Proteomes" id="UP000054937">
    <property type="component" value="Unassembled WGS sequence"/>
</dbReference>
<feature type="region of interest" description="Disordered" evidence="2">
    <location>
        <begin position="64"/>
        <end position="93"/>
    </location>
</feature>
<dbReference type="OrthoDB" id="18302at2759"/>
<feature type="domain" description="DUF155" evidence="3">
    <location>
        <begin position="166"/>
        <end position="255"/>
    </location>
</feature>
<dbReference type="AlphaFoldDB" id="A0A0V0QVR3"/>
<keyword evidence="5" id="KW-1185">Reference proteome</keyword>
<sequence length="293" mass="34304">MSSNYQKFLDDSENDNAAIKKEKLKEIQQTLQQQSDDHLTGKNENTLQFKKDQLSDNNLNATYYTSNLQNNSTNNDYQKKRKQRMSKDIKPKGVKKHNLPFNSAIHNNENVFRLTTYSLSFDIDLQYIQKNLGKFIQANKYSADQSLQEKTVLILKNIDSPDYKVIFLFEFGVIVFWGLSENEESAIYDHINNLNEDFKFPNLFKPKLDLKIEEPEPDLIYFTYLPSDSNKTIDQNDILHLTGTQLSEKLAFSYAQVKKYLCFTMQFLQLFFLFSQIIIFTQKIGIIYQIGNL</sequence>
<reference evidence="4 5" key="1">
    <citation type="journal article" date="2015" name="Sci. Rep.">
        <title>Genome of the facultative scuticociliatosis pathogen Pseudocohnilembus persalinus provides insight into its virulence through horizontal gene transfer.</title>
        <authorList>
            <person name="Xiong J."/>
            <person name="Wang G."/>
            <person name="Cheng J."/>
            <person name="Tian M."/>
            <person name="Pan X."/>
            <person name="Warren A."/>
            <person name="Jiang C."/>
            <person name="Yuan D."/>
            <person name="Miao W."/>
        </authorList>
    </citation>
    <scope>NUCLEOTIDE SEQUENCE [LARGE SCALE GENOMIC DNA]</scope>
    <source>
        <strain evidence="4">36N120E</strain>
    </source>
</reference>
<dbReference type="InParanoid" id="A0A0V0QVR3"/>
<accession>A0A0V0QVR3</accession>
<proteinExistence type="inferred from homology"/>
<dbReference type="PANTHER" id="PTHR16255:SF1">
    <property type="entry name" value="REQUIRED FOR MEIOTIC NUCLEAR DIVISION PROTEIN 1 HOMOLOG"/>
    <property type="match status" value="1"/>
</dbReference>
<evidence type="ECO:0000259" key="3">
    <source>
        <dbReference type="Pfam" id="PF02582"/>
    </source>
</evidence>
<evidence type="ECO:0000256" key="1">
    <source>
        <dbReference type="ARBA" id="ARBA00008306"/>
    </source>
</evidence>
<organism evidence="4 5">
    <name type="scientific">Pseudocohnilembus persalinus</name>
    <name type="common">Ciliate</name>
    <dbReference type="NCBI Taxonomy" id="266149"/>
    <lineage>
        <taxon>Eukaryota</taxon>
        <taxon>Sar</taxon>
        <taxon>Alveolata</taxon>
        <taxon>Ciliophora</taxon>
        <taxon>Intramacronucleata</taxon>
        <taxon>Oligohymenophorea</taxon>
        <taxon>Scuticociliatia</taxon>
        <taxon>Philasterida</taxon>
        <taxon>Pseudocohnilembidae</taxon>
        <taxon>Pseudocohnilembus</taxon>
    </lineage>
</organism>